<protein>
    <recommendedName>
        <fullName evidence="4">DUF3447 domain-containing protein</fullName>
    </recommendedName>
</protein>
<dbReference type="InterPro" id="IPR002110">
    <property type="entry name" value="Ankyrin_rpt"/>
</dbReference>
<evidence type="ECO:0000256" key="1">
    <source>
        <dbReference type="ARBA" id="ARBA00022737"/>
    </source>
</evidence>
<evidence type="ECO:0000256" key="2">
    <source>
        <dbReference type="ARBA" id="ARBA00023043"/>
    </source>
</evidence>
<dbReference type="PANTHER" id="PTHR24198:SF165">
    <property type="entry name" value="ANKYRIN REPEAT-CONTAINING PROTEIN-RELATED"/>
    <property type="match status" value="1"/>
</dbReference>
<keyword evidence="2 3" id="KW-0040">ANK repeat</keyword>
<dbReference type="EMBL" id="JAPFFF010000025">
    <property type="protein sequence ID" value="KAK8849881.1"/>
    <property type="molecule type" value="Genomic_DNA"/>
</dbReference>
<feature type="repeat" description="ANK" evidence="3">
    <location>
        <begin position="371"/>
        <end position="403"/>
    </location>
</feature>
<dbReference type="Pfam" id="PF11929">
    <property type="entry name" value="DUF3447"/>
    <property type="match status" value="1"/>
</dbReference>
<dbReference type="PROSITE" id="PS50297">
    <property type="entry name" value="ANK_REP_REGION"/>
    <property type="match status" value="2"/>
</dbReference>
<dbReference type="SUPFAM" id="SSF48403">
    <property type="entry name" value="Ankyrin repeat"/>
    <property type="match status" value="1"/>
</dbReference>
<dbReference type="PANTHER" id="PTHR24198">
    <property type="entry name" value="ANKYRIN REPEAT AND PROTEIN KINASE DOMAIN-CONTAINING PROTEIN"/>
    <property type="match status" value="1"/>
</dbReference>
<keyword evidence="6" id="KW-1185">Reference proteome</keyword>
<dbReference type="PROSITE" id="PS50088">
    <property type="entry name" value="ANK_REPEAT"/>
    <property type="match status" value="2"/>
</dbReference>
<accession>A0ABR2HP98</accession>
<proteinExistence type="predicted"/>
<evidence type="ECO:0000313" key="6">
    <source>
        <dbReference type="Proteomes" id="UP001470230"/>
    </source>
</evidence>
<dbReference type="SMART" id="SM00248">
    <property type="entry name" value="ANK"/>
    <property type="match status" value="5"/>
</dbReference>
<gene>
    <name evidence="5" type="ORF">M9Y10_018469</name>
</gene>
<name>A0ABR2HP98_9EUKA</name>
<sequence>MSKNAPLVIKEFDFIKDLQIPIEFEGEIKVFYALVNATPQDIDKIVKLISLYFPEGSLTKQVYFFILHAVQIRPRLIELYADIWKKLYQTTRCQINYQRYRNCNVGFFFYHLYQRGLIDKGSITSYFGCNFDSKKYLALHEVIPEIHPEFYEEYQKKMPELMANKKKKLYQFIREDVYPGTLMSAIKFDRLEEFKKLIEGQGPVDDIWIEKFEFDIGPWDLDGDYFNVISYSAYWGSINIFKYCLEHAEYIDHYAVEAAVAGGNPEIIDLVLQQPDRDLKTSLSYAIYYHRYDIIDRCLKEGFADTSDICIACKGMCIPMVFFYLKRGQSPMKIWGNRCEFPLYMAARTGHISLLRLLLYYGADPNQRLLDGRTAMHRCAKFGHLEMIDLLKQAGADINAQTKKYKETPLHVAGEVKNQMTIGFLMKLGANWLLENSDGLTFYENLQSEECLPSEMIVVPAL</sequence>
<feature type="domain" description="DUF3447" evidence="4">
    <location>
        <begin position="251"/>
        <end position="303"/>
    </location>
</feature>
<reference evidence="5 6" key="1">
    <citation type="submission" date="2024-04" db="EMBL/GenBank/DDBJ databases">
        <title>Tritrichomonas musculus Genome.</title>
        <authorList>
            <person name="Alves-Ferreira E."/>
            <person name="Grigg M."/>
            <person name="Lorenzi H."/>
            <person name="Galac M."/>
        </authorList>
    </citation>
    <scope>NUCLEOTIDE SEQUENCE [LARGE SCALE GENOMIC DNA]</scope>
    <source>
        <strain evidence="5 6">EAF2021</strain>
    </source>
</reference>
<dbReference type="InterPro" id="IPR020683">
    <property type="entry name" value="DUF3447"/>
</dbReference>
<dbReference type="Pfam" id="PF12796">
    <property type="entry name" value="Ank_2"/>
    <property type="match status" value="1"/>
</dbReference>
<organism evidence="5 6">
    <name type="scientific">Tritrichomonas musculus</name>
    <dbReference type="NCBI Taxonomy" id="1915356"/>
    <lineage>
        <taxon>Eukaryota</taxon>
        <taxon>Metamonada</taxon>
        <taxon>Parabasalia</taxon>
        <taxon>Tritrichomonadida</taxon>
        <taxon>Tritrichomonadidae</taxon>
        <taxon>Tritrichomonas</taxon>
    </lineage>
</organism>
<keyword evidence="1" id="KW-0677">Repeat</keyword>
<comment type="caution">
    <text evidence="5">The sequence shown here is derived from an EMBL/GenBank/DDBJ whole genome shotgun (WGS) entry which is preliminary data.</text>
</comment>
<evidence type="ECO:0000256" key="3">
    <source>
        <dbReference type="PROSITE-ProRule" id="PRU00023"/>
    </source>
</evidence>
<feature type="repeat" description="ANK" evidence="3">
    <location>
        <begin position="338"/>
        <end position="370"/>
    </location>
</feature>
<evidence type="ECO:0000259" key="4">
    <source>
        <dbReference type="Pfam" id="PF11929"/>
    </source>
</evidence>
<dbReference type="InterPro" id="IPR036770">
    <property type="entry name" value="Ankyrin_rpt-contain_sf"/>
</dbReference>
<dbReference type="Proteomes" id="UP001470230">
    <property type="component" value="Unassembled WGS sequence"/>
</dbReference>
<dbReference type="Gene3D" id="1.25.40.20">
    <property type="entry name" value="Ankyrin repeat-containing domain"/>
    <property type="match status" value="2"/>
</dbReference>
<evidence type="ECO:0000313" key="5">
    <source>
        <dbReference type="EMBL" id="KAK8849881.1"/>
    </source>
</evidence>